<sequence length="137" mass="15041">STQASIKADIAKLEDKVNSNQATTAINSAQIVYSLEPPEIIERVKRANNIIIWNAPENVDDAADKSFVLDLVGKMDAQAITSIVSIRCLGSRQNHSRPIKVEFHSGSVALNLLQNKKMLLSHSDYRKKALSDDKTPG</sequence>
<name>A0ABD2MPS7_9CUCU</name>
<protein>
    <submittedName>
        <fullName evidence="1">Uncharacterized protein</fullName>
    </submittedName>
</protein>
<evidence type="ECO:0000313" key="1">
    <source>
        <dbReference type="EMBL" id="KAL3268364.1"/>
    </source>
</evidence>
<organism evidence="1 2">
    <name type="scientific">Cryptolaemus montrouzieri</name>
    <dbReference type="NCBI Taxonomy" id="559131"/>
    <lineage>
        <taxon>Eukaryota</taxon>
        <taxon>Metazoa</taxon>
        <taxon>Ecdysozoa</taxon>
        <taxon>Arthropoda</taxon>
        <taxon>Hexapoda</taxon>
        <taxon>Insecta</taxon>
        <taxon>Pterygota</taxon>
        <taxon>Neoptera</taxon>
        <taxon>Endopterygota</taxon>
        <taxon>Coleoptera</taxon>
        <taxon>Polyphaga</taxon>
        <taxon>Cucujiformia</taxon>
        <taxon>Coccinelloidea</taxon>
        <taxon>Coccinellidae</taxon>
        <taxon>Scymninae</taxon>
        <taxon>Scymnini</taxon>
        <taxon>Cryptolaemus</taxon>
    </lineage>
</organism>
<dbReference type="AlphaFoldDB" id="A0ABD2MPS7"/>
<feature type="non-terminal residue" evidence="1">
    <location>
        <position position="1"/>
    </location>
</feature>
<accession>A0ABD2MPS7</accession>
<evidence type="ECO:0000313" key="2">
    <source>
        <dbReference type="Proteomes" id="UP001516400"/>
    </source>
</evidence>
<comment type="caution">
    <text evidence="1">The sequence shown here is derived from an EMBL/GenBank/DDBJ whole genome shotgun (WGS) entry which is preliminary data.</text>
</comment>
<proteinExistence type="predicted"/>
<keyword evidence="2" id="KW-1185">Reference proteome</keyword>
<dbReference type="Proteomes" id="UP001516400">
    <property type="component" value="Unassembled WGS sequence"/>
</dbReference>
<gene>
    <name evidence="1" type="ORF">HHI36_007480</name>
</gene>
<reference evidence="1 2" key="1">
    <citation type="journal article" date="2021" name="BMC Biol.">
        <title>Horizontally acquired antibacterial genes associated with adaptive radiation of ladybird beetles.</title>
        <authorList>
            <person name="Li H.S."/>
            <person name="Tang X.F."/>
            <person name="Huang Y.H."/>
            <person name="Xu Z.Y."/>
            <person name="Chen M.L."/>
            <person name="Du X.Y."/>
            <person name="Qiu B.Y."/>
            <person name="Chen P.T."/>
            <person name="Zhang W."/>
            <person name="Slipinski A."/>
            <person name="Escalona H.E."/>
            <person name="Waterhouse R.M."/>
            <person name="Zwick A."/>
            <person name="Pang H."/>
        </authorList>
    </citation>
    <scope>NUCLEOTIDE SEQUENCE [LARGE SCALE GENOMIC DNA]</scope>
    <source>
        <strain evidence="1">SYSU2018</strain>
    </source>
</reference>
<dbReference type="EMBL" id="JABFTP020000021">
    <property type="protein sequence ID" value="KAL3268364.1"/>
    <property type="molecule type" value="Genomic_DNA"/>
</dbReference>